<organism evidence="2 3">
    <name type="scientific">Tulasnella calospora MUT 4182</name>
    <dbReference type="NCBI Taxonomy" id="1051891"/>
    <lineage>
        <taxon>Eukaryota</taxon>
        <taxon>Fungi</taxon>
        <taxon>Dikarya</taxon>
        <taxon>Basidiomycota</taxon>
        <taxon>Agaricomycotina</taxon>
        <taxon>Agaricomycetes</taxon>
        <taxon>Cantharellales</taxon>
        <taxon>Tulasnellaceae</taxon>
        <taxon>Tulasnella</taxon>
    </lineage>
</organism>
<protein>
    <submittedName>
        <fullName evidence="2">Uncharacterized protein</fullName>
    </submittedName>
</protein>
<dbReference type="AlphaFoldDB" id="A0A0C3QJP9"/>
<sequence>MSFNDGAGAGRASVEGGGNDFTDFTDFGGGGGGGAAANDDTDTLFGPRGNPPPPRTGFRLEGPHTTRIQMQLGHPDAMAGLFSPTPFSGDYVDLDRRGR</sequence>
<dbReference type="Proteomes" id="UP000054248">
    <property type="component" value="Unassembled WGS sequence"/>
</dbReference>
<accession>A0A0C3QJP9</accession>
<proteinExistence type="predicted"/>
<evidence type="ECO:0000313" key="2">
    <source>
        <dbReference type="EMBL" id="KIO26454.1"/>
    </source>
</evidence>
<reference evidence="2 3" key="1">
    <citation type="submission" date="2014-04" db="EMBL/GenBank/DDBJ databases">
        <authorList>
            <consortium name="DOE Joint Genome Institute"/>
            <person name="Kuo A."/>
            <person name="Girlanda M."/>
            <person name="Perotto S."/>
            <person name="Kohler A."/>
            <person name="Nagy L.G."/>
            <person name="Floudas D."/>
            <person name="Copeland A."/>
            <person name="Barry K.W."/>
            <person name="Cichocki N."/>
            <person name="Veneault-Fourrey C."/>
            <person name="LaButti K."/>
            <person name="Lindquist E.A."/>
            <person name="Lipzen A."/>
            <person name="Lundell T."/>
            <person name="Morin E."/>
            <person name="Murat C."/>
            <person name="Sun H."/>
            <person name="Tunlid A."/>
            <person name="Henrissat B."/>
            <person name="Grigoriev I.V."/>
            <person name="Hibbett D.S."/>
            <person name="Martin F."/>
            <person name="Nordberg H.P."/>
            <person name="Cantor M.N."/>
            <person name="Hua S.X."/>
        </authorList>
    </citation>
    <scope>NUCLEOTIDE SEQUENCE [LARGE SCALE GENOMIC DNA]</scope>
    <source>
        <strain evidence="2 3">MUT 4182</strain>
    </source>
</reference>
<gene>
    <name evidence="2" type="ORF">M407DRAFT_201236</name>
</gene>
<keyword evidence="3" id="KW-1185">Reference proteome</keyword>
<evidence type="ECO:0000313" key="3">
    <source>
        <dbReference type="Proteomes" id="UP000054248"/>
    </source>
</evidence>
<name>A0A0C3QJP9_9AGAM</name>
<dbReference type="HOGENOM" id="CLU_2322087_0_0_1"/>
<reference evidence="3" key="2">
    <citation type="submission" date="2015-01" db="EMBL/GenBank/DDBJ databases">
        <title>Evolutionary Origins and Diversification of the Mycorrhizal Mutualists.</title>
        <authorList>
            <consortium name="DOE Joint Genome Institute"/>
            <consortium name="Mycorrhizal Genomics Consortium"/>
            <person name="Kohler A."/>
            <person name="Kuo A."/>
            <person name="Nagy L.G."/>
            <person name="Floudas D."/>
            <person name="Copeland A."/>
            <person name="Barry K.W."/>
            <person name="Cichocki N."/>
            <person name="Veneault-Fourrey C."/>
            <person name="LaButti K."/>
            <person name="Lindquist E.A."/>
            <person name="Lipzen A."/>
            <person name="Lundell T."/>
            <person name="Morin E."/>
            <person name="Murat C."/>
            <person name="Riley R."/>
            <person name="Ohm R."/>
            <person name="Sun H."/>
            <person name="Tunlid A."/>
            <person name="Henrissat B."/>
            <person name="Grigoriev I.V."/>
            <person name="Hibbett D.S."/>
            <person name="Martin F."/>
        </authorList>
    </citation>
    <scope>NUCLEOTIDE SEQUENCE [LARGE SCALE GENOMIC DNA]</scope>
    <source>
        <strain evidence="3">MUT 4182</strain>
    </source>
</reference>
<dbReference type="EMBL" id="KN823024">
    <property type="protein sequence ID" value="KIO26454.1"/>
    <property type="molecule type" value="Genomic_DNA"/>
</dbReference>
<evidence type="ECO:0000256" key="1">
    <source>
        <dbReference type="SAM" id="MobiDB-lite"/>
    </source>
</evidence>
<feature type="region of interest" description="Disordered" evidence="1">
    <location>
        <begin position="1"/>
        <end position="99"/>
    </location>
</feature>